<sequence>MKKIALLIVAFIAIGCSSGPQEKVVTKKEFGDKWPLKTDKAIIKCYVDDVGKAPVVIVNGKAYGLTGYADMHYGQNDLKALNEVWADNPKIKGLKMDLGYLTEKAKELCDK</sequence>
<proteinExistence type="predicted"/>
<evidence type="ECO:0000313" key="2">
    <source>
        <dbReference type="Proteomes" id="UP000199227"/>
    </source>
</evidence>
<dbReference type="Pfam" id="PF10709">
    <property type="entry name" value="DUF2511"/>
    <property type="match status" value="1"/>
</dbReference>
<dbReference type="Proteomes" id="UP000199227">
    <property type="component" value="Unassembled WGS sequence"/>
</dbReference>
<keyword evidence="2" id="KW-1185">Reference proteome</keyword>
<gene>
    <name evidence="1" type="ORF">SAMN05216234_12845</name>
</gene>
<name>A0A1I5RSY8_9BACT</name>
<reference evidence="1 2" key="1">
    <citation type="submission" date="2016-10" db="EMBL/GenBank/DDBJ databases">
        <authorList>
            <person name="de Groot N.N."/>
        </authorList>
    </citation>
    <scope>NUCLEOTIDE SEQUENCE [LARGE SCALE GENOMIC DNA]</scope>
    <source>
        <strain evidence="1 2">EP1-55-1</strain>
    </source>
</reference>
<accession>A0A1I5RSY8</accession>
<evidence type="ECO:0008006" key="3">
    <source>
        <dbReference type="Google" id="ProtNLM"/>
    </source>
</evidence>
<dbReference type="STRING" id="223786.SAMN05216234_12845"/>
<dbReference type="RefSeq" id="WP_092913121.1">
    <property type="nucleotide sequence ID" value="NZ_FOXB01000028.1"/>
</dbReference>
<dbReference type="PROSITE" id="PS51257">
    <property type="entry name" value="PROKAR_LIPOPROTEIN"/>
    <property type="match status" value="1"/>
</dbReference>
<dbReference type="OrthoDB" id="6519165at2"/>
<dbReference type="EMBL" id="FOXB01000028">
    <property type="protein sequence ID" value="SFP61632.1"/>
    <property type="molecule type" value="Genomic_DNA"/>
</dbReference>
<dbReference type="InterPro" id="IPR019648">
    <property type="entry name" value="YebY"/>
</dbReference>
<organism evidence="1 2">
    <name type="scientific">Hydrogenimonas thermophila</name>
    <dbReference type="NCBI Taxonomy" id="223786"/>
    <lineage>
        <taxon>Bacteria</taxon>
        <taxon>Pseudomonadati</taxon>
        <taxon>Campylobacterota</taxon>
        <taxon>Epsilonproteobacteria</taxon>
        <taxon>Campylobacterales</taxon>
        <taxon>Hydrogenimonadaceae</taxon>
        <taxon>Hydrogenimonas</taxon>
    </lineage>
</organism>
<protein>
    <recommendedName>
        <fullName evidence="3">DUF2511 domain-containing protein</fullName>
    </recommendedName>
</protein>
<dbReference type="AlphaFoldDB" id="A0A1I5RSY8"/>
<evidence type="ECO:0000313" key="1">
    <source>
        <dbReference type="EMBL" id="SFP61632.1"/>
    </source>
</evidence>